<keyword evidence="2 5" id="KW-0812">Transmembrane</keyword>
<evidence type="ECO:0000259" key="6">
    <source>
        <dbReference type="PROSITE" id="PS50262"/>
    </source>
</evidence>
<dbReference type="PANTHER" id="PTHR46641:SF2">
    <property type="entry name" value="FMRFAMIDE RECEPTOR"/>
    <property type="match status" value="1"/>
</dbReference>
<protein>
    <recommendedName>
        <fullName evidence="6">G-protein coupled receptors family 1 profile domain-containing protein</fullName>
    </recommendedName>
</protein>
<comment type="subcellular location">
    <subcellularLocation>
        <location evidence="1">Membrane</location>
    </subcellularLocation>
</comment>
<dbReference type="GO" id="GO:0004930">
    <property type="term" value="F:G protein-coupled receptor activity"/>
    <property type="evidence" value="ECO:0007669"/>
    <property type="project" value="InterPro"/>
</dbReference>
<evidence type="ECO:0000256" key="2">
    <source>
        <dbReference type="ARBA" id="ARBA00022692"/>
    </source>
</evidence>
<evidence type="ECO:0000256" key="1">
    <source>
        <dbReference type="ARBA" id="ARBA00004370"/>
    </source>
</evidence>
<dbReference type="EMBL" id="JAODUP010001630">
    <property type="protein sequence ID" value="KAK2139757.1"/>
    <property type="molecule type" value="Genomic_DNA"/>
</dbReference>
<keyword evidence="3 5" id="KW-1133">Transmembrane helix</keyword>
<dbReference type="SUPFAM" id="SSF81321">
    <property type="entry name" value="Family A G protein-coupled receptor-like"/>
    <property type="match status" value="1"/>
</dbReference>
<dbReference type="PROSITE" id="PS50262">
    <property type="entry name" value="G_PROTEIN_RECEP_F1_2"/>
    <property type="match status" value="1"/>
</dbReference>
<evidence type="ECO:0000256" key="3">
    <source>
        <dbReference type="ARBA" id="ARBA00022989"/>
    </source>
</evidence>
<feature type="transmembrane region" description="Helical" evidence="5">
    <location>
        <begin position="287"/>
        <end position="313"/>
    </location>
</feature>
<evidence type="ECO:0000313" key="7">
    <source>
        <dbReference type="EMBL" id="KAK2139757.1"/>
    </source>
</evidence>
<sequence length="407" mass="45774">MASTNPNNGTLLGMTAVTTLESFGNSTSNASRAVWPAMTDAQKDARYTCNVYDFIIEAVFMGALCVFGFCGNTLSILCLNRDKSKTATPFLLVSLELADTFFLITVLILRVLTTLQTFTMSLPWLVDVFPYMGKYVFPCAMISEMATIYLTLLVTVNRYISVCRPYEVSDFCSARHARRHVIVVVAFAMAYNVPRFFEYDVVQTFDERMNKTILINVPSSLFTNHIYQIVYSNVLYFLVMFCVPLIILIILNARLIKALRKTKKKRAQLLNSSTADSSSRSEDDITLVLIVVVLVFVVCQTPALVTQLLIVILPEQHCPNPFFYYERISDLMVVANSSANFIIYCFCSRKFRQILVSLLCKNRPDSPEPSHVARQYKQVPAQPRASVVSTNLVVNGNTEAKTQVSCV</sequence>
<feature type="transmembrane region" description="Helical" evidence="5">
    <location>
        <begin position="90"/>
        <end position="115"/>
    </location>
</feature>
<feature type="domain" description="G-protein coupled receptors family 1 profile" evidence="6">
    <location>
        <begin position="71"/>
        <end position="344"/>
    </location>
</feature>
<dbReference type="Proteomes" id="UP001208570">
    <property type="component" value="Unassembled WGS sequence"/>
</dbReference>
<proteinExistence type="predicted"/>
<dbReference type="InterPro" id="IPR017452">
    <property type="entry name" value="GPCR_Rhodpsn_7TM"/>
</dbReference>
<dbReference type="CDD" id="cd14978">
    <property type="entry name" value="7tmA_FMRFamide_R-like"/>
    <property type="match status" value="1"/>
</dbReference>
<organism evidence="7 8">
    <name type="scientific">Paralvinella palmiformis</name>
    <dbReference type="NCBI Taxonomy" id="53620"/>
    <lineage>
        <taxon>Eukaryota</taxon>
        <taxon>Metazoa</taxon>
        <taxon>Spiralia</taxon>
        <taxon>Lophotrochozoa</taxon>
        <taxon>Annelida</taxon>
        <taxon>Polychaeta</taxon>
        <taxon>Sedentaria</taxon>
        <taxon>Canalipalpata</taxon>
        <taxon>Terebellida</taxon>
        <taxon>Terebelliformia</taxon>
        <taxon>Alvinellidae</taxon>
        <taxon>Paralvinella</taxon>
    </lineage>
</organism>
<dbReference type="GO" id="GO:0016020">
    <property type="term" value="C:membrane"/>
    <property type="evidence" value="ECO:0007669"/>
    <property type="project" value="UniProtKB-SubCell"/>
</dbReference>
<dbReference type="InterPro" id="IPR052954">
    <property type="entry name" value="GPCR-Ligand_Int"/>
</dbReference>
<accession>A0AAD9ISK2</accession>
<feature type="transmembrane region" description="Helical" evidence="5">
    <location>
        <begin position="328"/>
        <end position="347"/>
    </location>
</feature>
<reference evidence="7" key="1">
    <citation type="journal article" date="2023" name="Mol. Biol. Evol.">
        <title>Third-Generation Sequencing Reveals the Adaptive Role of the Epigenome in Three Deep-Sea Polychaetes.</title>
        <authorList>
            <person name="Perez M."/>
            <person name="Aroh O."/>
            <person name="Sun Y."/>
            <person name="Lan Y."/>
            <person name="Juniper S.K."/>
            <person name="Young C.R."/>
            <person name="Angers B."/>
            <person name="Qian P.Y."/>
        </authorList>
    </citation>
    <scope>NUCLEOTIDE SEQUENCE</scope>
    <source>
        <strain evidence="7">P08H-3</strain>
    </source>
</reference>
<dbReference type="AlphaFoldDB" id="A0AAD9ISK2"/>
<name>A0AAD9ISK2_9ANNE</name>
<dbReference type="Pfam" id="PF00001">
    <property type="entry name" value="7tm_1"/>
    <property type="match status" value="1"/>
</dbReference>
<keyword evidence="4 5" id="KW-0472">Membrane</keyword>
<feature type="transmembrane region" description="Helical" evidence="5">
    <location>
        <begin position="54"/>
        <end position="78"/>
    </location>
</feature>
<gene>
    <name evidence="7" type="ORF">LSH36_1631g00012</name>
</gene>
<comment type="caution">
    <text evidence="7">The sequence shown here is derived from an EMBL/GenBank/DDBJ whole genome shotgun (WGS) entry which is preliminary data.</text>
</comment>
<evidence type="ECO:0000256" key="5">
    <source>
        <dbReference type="SAM" id="Phobius"/>
    </source>
</evidence>
<evidence type="ECO:0000313" key="8">
    <source>
        <dbReference type="Proteomes" id="UP001208570"/>
    </source>
</evidence>
<dbReference type="InterPro" id="IPR000276">
    <property type="entry name" value="GPCR_Rhodpsn"/>
</dbReference>
<dbReference type="PRINTS" id="PR00237">
    <property type="entry name" value="GPCRRHODOPSN"/>
</dbReference>
<dbReference type="PANTHER" id="PTHR46641">
    <property type="entry name" value="FMRFAMIDE RECEPTOR-RELATED"/>
    <property type="match status" value="1"/>
</dbReference>
<evidence type="ECO:0000256" key="4">
    <source>
        <dbReference type="ARBA" id="ARBA00023136"/>
    </source>
</evidence>
<feature type="transmembrane region" description="Helical" evidence="5">
    <location>
        <begin position="234"/>
        <end position="256"/>
    </location>
</feature>
<feature type="transmembrane region" description="Helical" evidence="5">
    <location>
        <begin position="135"/>
        <end position="160"/>
    </location>
</feature>
<feature type="transmembrane region" description="Helical" evidence="5">
    <location>
        <begin position="181"/>
        <end position="197"/>
    </location>
</feature>
<keyword evidence="8" id="KW-1185">Reference proteome</keyword>
<dbReference type="Gene3D" id="1.20.1070.10">
    <property type="entry name" value="Rhodopsin 7-helix transmembrane proteins"/>
    <property type="match status" value="1"/>
</dbReference>